<reference evidence="2" key="1">
    <citation type="journal article" date="2019" name="Philos. Trans. R. Soc. Lond., B, Biol. Sci.">
        <title>Targeted metagenomic recovery of four divergent viruses reveals shared and distinctive characteristics of giant viruses of marine eukaryotes.</title>
        <authorList>
            <person name="Needham D.M."/>
            <person name="Poirier C."/>
            <person name="Hehenberger E."/>
            <person name="Jimenez V."/>
            <person name="Swalwell J.E."/>
            <person name="Santoro A.E."/>
            <person name="Worden A.Z."/>
        </authorList>
    </citation>
    <scope>NUCLEOTIDE SEQUENCE</scope>
    <source>
        <strain evidence="2">MPacV-611</strain>
    </source>
</reference>
<dbReference type="InterPro" id="IPR029063">
    <property type="entry name" value="SAM-dependent_MTases_sf"/>
</dbReference>
<name>A0A5J6VKG7_9VIRU</name>
<keyword evidence="1" id="KW-0472">Membrane</keyword>
<dbReference type="EMBL" id="MN448289">
    <property type="protein sequence ID" value="QFG74480.1"/>
    <property type="molecule type" value="Genomic_DNA"/>
</dbReference>
<sequence>MIHKYILFISTIVILLMFVLISKRKKYIEKYTKVDKKDIMDNYNKAINFHFSLYSYNGPPHYSHELIKSTSYETTEQALLLYYLEEADNVIELGANIGTSSILISKILKNSEKQHVAVEPNIDILKVLEKNKILNKSKFNIIPGIVSPKGDFYLEGDGWGGHIVKYKTDRKVKTFDFYELDAEYNFNVLFADCEGSLKQLLTDYPNIHKNLRLVIYERDGVCNYSVVDSYFHNNKFKNVYDGGHHCVFIK</sequence>
<organism evidence="2">
    <name type="scientific">Megaviridae environmental sample</name>
    <dbReference type="NCBI Taxonomy" id="1737588"/>
    <lineage>
        <taxon>Viruses</taxon>
        <taxon>Varidnaviria</taxon>
        <taxon>Bamfordvirae</taxon>
        <taxon>Nucleocytoviricota</taxon>
        <taxon>Megaviricetes</taxon>
        <taxon>Imitervirales</taxon>
        <taxon>Mimiviridae</taxon>
        <taxon>environmental samples</taxon>
    </lineage>
</organism>
<proteinExistence type="predicted"/>
<dbReference type="Gene3D" id="3.40.50.150">
    <property type="entry name" value="Vaccinia Virus protein VP39"/>
    <property type="match status" value="1"/>
</dbReference>
<dbReference type="SUPFAM" id="SSF53335">
    <property type="entry name" value="S-adenosyl-L-methionine-dependent methyltransferases"/>
    <property type="match status" value="1"/>
</dbReference>
<evidence type="ECO:0000313" key="2">
    <source>
        <dbReference type="EMBL" id="QFG74480.1"/>
    </source>
</evidence>
<protein>
    <recommendedName>
        <fullName evidence="3">Methyltransferase FkbM domain-containing protein</fullName>
    </recommendedName>
</protein>
<evidence type="ECO:0008006" key="3">
    <source>
        <dbReference type="Google" id="ProtNLM"/>
    </source>
</evidence>
<keyword evidence="1" id="KW-0812">Transmembrane</keyword>
<evidence type="ECO:0000256" key="1">
    <source>
        <dbReference type="SAM" id="Phobius"/>
    </source>
</evidence>
<accession>A0A5J6VKG7</accession>
<feature type="transmembrane region" description="Helical" evidence="1">
    <location>
        <begin position="6"/>
        <end position="22"/>
    </location>
</feature>
<keyword evidence="1" id="KW-1133">Transmembrane helix</keyword>